<name>A0A518BRS6_9BACT</name>
<dbReference type="InterPro" id="IPR036282">
    <property type="entry name" value="Glutathione-S-Trfase_C_sf"/>
</dbReference>
<dbReference type="Pfam" id="PF13409">
    <property type="entry name" value="GST_N_2"/>
    <property type="match status" value="1"/>
</dbReference>
<accession>A0A518BRS6</accession>
<keyword evidence="4" id="KW-1185">Reference proteome</keyword>
<dbReference type="Proteomes" id="UP000316921">
    <property type="component" value="Chromosome"/>
</dbReference>
<dbReference type="InterPro" id="IPR010987">
    <property type="entry name" value="Glutathione-S-Trfase_C-like"/>
</dbReference>
<dbReference type="EMBL" id="CP036287">
    <property type="protein sequence ID" value="QDU69666.1"/>
    <property type="molecule type" value="Genomic_DNA"/>
</dbReference>
<keyword evidence="3" id="KW-0808">Transferase</keyword>
<organism evidence="3 4">
    <name type="scientific">Engelhardtia mirabilis</name>
    <dbReference type="NCBI Taxonomy" id="2528011"/>
    <lineage>
        <taxon>Bacteria</taxon>
        <taxon>Pseudomonadati</taxon>
        <taxon>Planctomycetota</taxon>
        <taxon>Planctomycetia</taxon>
        <taxon>Planctomycetia incertae sedis</taxon>
        <taxon>Engelhardtia</taxon>
    </lineage>
</organism>
<evidence type="ECO:0000259" key="2">
    <source>
        <dbReference type="PROSITE" id="PS50405"/>
    </source>
</evidence>
<dbReference type="Gene3D" id="1.20.1050.10">
    <property type="match status" value="1"/>
</dbReference>
<dbReference type="SFLD" id="SFLDS00019">
    <property type="entry name" value="Glutathione_Transferase_(cytos"/>
    <property type="match status" value="1"/>
</dbReference>
<dbReference type="InterPro" id="IPR004045">
    <property type="entry name" value="Glutathione_S-Trfase_N"/>
</dbReference>
<dbReference type="InterPro" id="IPR040079">
    <property type="entry name" value="Glutathione_S-Trfase"/>
</dbReference>
<dbReference type="Gene3D" id="3.40.30.10">
    <property type="entry name" value="Glutaredoxin"/>
    <property type="match status" value="1"/>
</dbReference>
<dbReference type="PROSITE" id="PS50404">
    <property type="entry name" value="GST_NTER"/>
    <property type="match status" value="1"/>
</dbReference>
<dbReference type="KEGG" id="pbap:Pla133_47870"/>
<dbReference type="PANTHER" id="PTHR44051:SF8">
    <property type="entry name" value="GLUTATHIONE S-TRANSFERASE GSTA"/>
    <property type="match status" value="1"/>
</dbReference>
<dbReference type="CDD" id="cd03057">
    <property type="entry name" value="GST_N_Beta"/>
    <property type="match status" value="1"/>
</dbReference>
<dbReference type="GO" id="GO:0004364">
    <property type="term" value="F:glutathione transferase activity"/>
    <property type="evidence" value="ECO:0007669"/>
    <property type="project" value="UniProtKB-EC"/>
</dbReference>
<protein>
    <submittedName>
        <fullName evidence="3">Glutathione S-transferase GST-4.5</fullName>
        <ecNumber evidence="3">2.5.1.18</ecNumber>
    </submittedName>
</protein>
<feature type="domain" description="GST N-terminal" evidence="1">
    <location>
        <begin position="1"/>
        <end position="80"/>
    </location>
</feature>
<dbReference type="AlphaFoldDB" id="A0A518BRS6"/>
<evidence type="ECO:0000313" key="4">
    <source>
        <dbReference type="Proteomes" id="UP000316921"/>
    </source>
</evidence>
<dbReference type="SUPFAM" id="SSF52833">
    <property type="entry name" value="Thioredoxin-like"/>
    <property type="match status" value="1"/>
</dbReference>
<dbReference type="PROSITE" id="PS50405">
    <property type="entry name" value="GST_CTER"/>
    <property type="match status" value="1"/>
</dbReference>
<dbReference type="RefSeq" id="WP_145069770.1">
    <property type="nucleotide sequence ID" value="NZ_CP036287.1"/>
</dbReference>
<reference evidence="3 4" key="1">
    <citation type="submission" date="2019-02" db="EMBL/GenBank/DDBJ databases">
        <title>Deep-cultivation of Planctomycetes and their phenomic and genomic characterization uncovers novel biology.</title>
        <authorList>
            <person name="Wiegand S."/>
            <person name="Jogler M."/>
            <person name="Boedeker C."/>
            <person name="Pinto D."/>
            <person name="Vollmers J."/>
            <person name="Rivas-Marin E."/>
            <person name="Kohn T."/>
            <person name="Peeters S.H."/>
            <person name="Heuer A."/>
            <person name="Rast P."/>
            <person name="Oberbeckmann S."/>
            <person name="Bunk B."/>
            <person name="Jeske O."/>
            <person name="Meyerdierks A."/>
            <person name="Storesund J.E."/>
            <person name="Kallscheuer N."/>
            <person name="Luecker S."/>
            <person name="Lage O.M."/>
            <person name="Pohl T."/>
            <person name="Merkel B.J."/>
            <person name="Hornburger P."/>
            <person name="Mueller R.-W."/>
            <person name="Bruemmer F."/>
            <person name="Labrenz M."/>
            <person name="Spormann A.M."/>
            <person name="Op den Camp H."/>
            <person name="Overmann J."/>
            <person name="Amann R."/>
            <person name="Jetten M.S.M."/>
            <person name="Mascher T."/>
            <person name="Medema M.H."/>
            <person name="Devos D.P."/>
            <person name="Kaster A.-K."/>
            <person name="Ovreas L."/>
            <person name="Rohde M."/>
            <person name="Galperin M.Y."/>
            <person name="Jogler C."/>
        </authorList>
    </citation>
    <scope>NUCLEOTIDE SEQUENCE [LARGE SCALE GENOMIC DNA]</scope>
    <source>
        <strain evidence="3 4">Pla133</strain>
    </source>
</reference>
<feature type="domain" description="GST C-terminal" evidence="2">
    <location>
        <begin position="86"/>
        <end position="212"/>
    </location>
</feature>
<sequence>MNEPVLYYTPGTCALSELICLEWIGEPYRLCRVARDERASEAFLALNPHGSVPVMRFGDRVMAENLALLLRLADTNPSAKLAPPAGSPERDELHFWLSYIGSRFHVAFYPVFKASRYSDREDLAEHLKQQALLQVGKELAFLNERFTGRQHAVGDSRTVVDAYFSATGRWGRRFFDYPAVSPEFDRYLKGLEADPGVARALKIEAGEIEGPDGALLGHVALA</sequence>
<evidence type="ECO:0000313" key="3">
    <source>
        <dbReference type="EMBL" id="QDU69666.1"/>
    </source>
</evidence>
<evidence type="ECO:0000259" key="1">
    <source>
        <dbReference type="PROSITE" id="PS50404"/>
    </source>
</evidence>
<proteinExistence type="predicted"/>
<gene>
    <name evidence="3" type="primary">gst</name>
    <name evidence="3" type="ORF">Pla133_47870</name>
</gene>
<dbReference type="EC" id="2.5.1.18" evidence="3"/>
<dbReference type="SUPFAM" id="SSF47616">
    <property type="entry name" value="GST C-terminal domain-like"/>
    <property type="match status" value="1"/>
</dbReference>
<dbReference type="PANTHER" id="PTHR44051">
    <property type="entry name" value="GLUTATHIONE S-TRANSFERASE-RELATED"/>
    <property type="match status" value="1"/>
</dbReference>
<dbReference type="InterPro" id="IPR036249">
    <property type="entry name" value="Thioredoxin-like_sf"/>
</dbReference>